<dbReference type="SUPFAM" id="SSF48371">
    <property type="entry name" value="ARM repeat"/>
    <property type="match status" value="1"/>
</dbReference>
<comment type="caution">
    <text evidence="1">The sequence shown here is derived from an EMBL/GenBank/DDBJ whole genome shotgun (WGS) entry which is preliminary data.</text>
</comment>
<dbReference type="InterPro" id="IPR011989">
    <property type="entry name" value="ARM-like"/>
</dbReference>
<accession>A0A108U8T8</accession>
<organism evidence="1 2">
    <name type="scientific">Lysobacter capsici AZ78</name>
    <dbReference type="NCBI Taxonomy" id="1444315"/>
    <lineage>
        <taxon>Bacteria</taxon>
        <taxon>Pseudomonadati</taxon>
        <taxon>Pseudomonadota</taxon>
        <taxon>Gammaproteobacteria</taxon>
        <taxon>Lysobacterales</taxon>
        <taxon>Lysobacteraceae</taxon>
        <taxon>Lysobacter</taxon>
    </lineage>
</organism>
<dbReference type="CDD" id="cd20694">
    <property type="entry name" value="CdiI_Ct-like"/>
    <property type="match status" value="1"/>
</dbReference>
<sequence length="104" mass="11206">MIARGVPDELLYVPIVISMDPPDFQWSQAICISLASHPHVNVRGNAILGFGHLARTCRRIDAAAVVPLIAAALQDESAYVRGHADDAAGDLLHYLDVRVPGHES</sequence>
<protein>
    <recommendedName>
        <fullName evidence="3">HEAT repeat protein</fullName>
    </recommendedName>
</protein>
<dbReference type="EMBL" id="JAJA02000001">
    <property type="protein sequence ID" value="KWS04680.1"/>
    <property type="molecule type" value="Genomic_DNA"/>
</dbReference>
<name>A0A108U8T8_9GAMM</name>
<dbReference type="Proteomes" id="UP000023435">
    <property type="component" value="Unassembled WGS sequence"/>
</dbReference>
<evidence type="ECO:0000313" key="2">
    <source>
        <dbReference type="Proteomes" id="UP000023435"/>
    </source>
</evidence>
<dbReference type="InterPro" id="IPR049796">
    <property type="entry name" value="CdiI_Ct-like"/>
</dbReference>
<dbReference type="Gene3D" id="1.25.10.10">
    <property type="entry name" value="Leucine-rich Repeat Variant"/>
    <property type="match status" value="1"/>
</dbReference>
<dbReference type="InterPro" id="IPR016024">
    <property type="entry name" value="ARM-type_fold"/>
</dbReference>
<proteinExistence type="predicted"/>
<evidence type="ECO:0000313" key="1">
    <source>
        <dbReference type="EMBL" id="KWS04680.1"/>
    </source>
</evidence>
<dbReference type="AlphaFoldDB" id="A0A108U8T8"/>
<evidence type="ECO:0008006" key="3">
    <source>
        <dbReference type="Google" id="ProtNLM"/>
    </source>
</evidence>
<gene>
    <name evidence="1" type="ORF">AZ78_2230</name>
</gene>
<reference evidence="1 2" key="1">
    <citation type="journal article" date="2014" name="Genome Announc.">
        <title>Draft Genome Sequence of Lysobacter capsici AZ78, a Bacterium Antagonistic to Plant-Pathogenic Oomycetes.</title>
        <authorList>
            <person name="Puopolo G."/>
            <person name="Sonego P."/>
            <person name="Engelen K."/>
            <person name="Pertot I."/>
        </authorList>
    </citation>
    <scope>NUCLEOTIDE SEQUENCE [LARGE SCALE GENOMIC DNA]</scope>
    <source>
        <strain evidence="1 2">AZ78</strain>
    </source>
</reference>
<keyword evidence="2" id="KW-1185">Reference proteome</keyword>